<feature type="chain" id="PRO_5032293380" description="Secreted RxLR effector peptide protein" evidence="1">
    <location>
        <begin position="21"/>
        <end position="64"/>
    </location>
</feature>
<evidence type="ECO:0000256" key="1">
    <source>
        <dbReference type="SAM" id="SignalP"/>
    </source>
</evidence>
<dbReference type="AlphaFoldDB" id="A0A833RNR9"/>
<keyword evidence="3" id="KW-1185">Reference proteome</keyword>
<gene>
    <name evidence="2" type="ORF">GN244_ATG19273</name>
</gene>
<feature type="signal peptide" evidence="1">
    <location>
        <begin position="1"/>
        <end position="20"/>
    </location>
</feature>
<evidence type="ECO:0008006" key="4">
    <source>
        <dbReference type="Google" id="ProtNLM"/>
    </source>
</evidence>
<accession>A0A833RNR9</accession>
<reference evidence="2" key="1">
    <citation type="submission" date="2020-04" db="EMBL/GenBank/DDBJ databases">
        <title>Hybrid Assembly of Korean Phytophthora infestans isolates.</title>
        <authorList>
            <person name="Prokchorchik M."/>
            <person name="Lee Y."/>
            <person name="Seo J."/>
            <person name="Cho J.-H."/>
            <person name="Park Y.-E."/>
            <person name="Jang D.-C."/>
            <person name="Im J.-S."/>
            <person name="Choi J.-G."/>
            <person name="Park H.-J."/>
            <person name="Lee G.-B."/>
            <person name="Lee Y.-G."/>
            <person name="Hong S.-Y."/>
            <person name="Cho K."/>
            <person name="Sohn K.H."/>
        </authorList>
    </citation>
    <scope>NUCLEOTIDE SEQUENCE</scope>
    <source>
        <strain evidence="2">KR_1_A1</strain>
    </source>
</reference>
<dbReference type="EMBL" id="WSZM01000908">
    <property type="protein sequence ID" value="KAF4029022.1"/>
    <property type="molecule type" value="Genomic_DNA"/>
</dbReference>
<dbReference type="Proteomes" id="UP000602510">
    <property type="component" value="Unassembled WGS sequence"/>
</dbReference>
<sequence length="64" mass="7228">MATIFSVVVIAALLAAVAQADYVDLYREADFKFKLATMNDVVHSFTYRRLENAKTSARWNETLA</sequence>
<name>A0A833RNR9_PHYIN</name>
<evidence type="ECO:0000313" key="2">
    <source>
        <dbReference type="EMBL" id="KAF4029022.1"/>
    </source>
</evidence>
<proteinExistence type="predicted"/>
<evidence type="ECO:0000313" key="3">
    <source>
        <dbReference type="Proteomes" id="UP000602510"/>
    </source>
</evidence>
<keyword evidence="1" id="KW-0732">Signal</keyword>
<protein>
    <recommendedName>
        <fullName evidence="4">Secreted RxLR effector peptide protein</fullName>
    </recommendedName>
</protein>
<comment type="caution">
    <text evidence="2">The sequence shown here is derived from an EMBL/GenBank/DDBJ whole genome shotgun (WGS) entry which is preliminary data.</text>
</comment>
<organism evidence="2 3">
    <name type="scientific">Phytophthora infestans</name>
    <name type="common">Potato late blight agent</name>
    <name type="synonym">Botrytis infestans</name>
    <dbReference type="NCBI Taxonomy" id="4787"/>
    <lineage>
        <taxon>Eukaryota</taxon>
        <taxon>Sar</taxon>
        <taxon>Stramenopiles</taxon>
        <taxon>Oomycota</taxon>
        <taxon>Peronosporomycetes</taxon>
        <taxon>Peronosporales</taxon>
        <taxon>Peronosporaceae</taxon>
        <taxon>Phytophthora</taxon>
    </lineage>
</organism>